<feature type="non-terminal residue" evidence="1">
    <location>
        <position position="1"/>
    </location>
</feature>
<keyword evidence="2" id="KW-1185">Reference proteome</keyword>
<gene>
    <name evidence="1" type="ORF">PORY_002707</name>
</gene>
<organism evidence="1 2">
    <name type="scientific">Pneumocystis oryctolagi</name>
    <dbReference type="NCBI Taxonomy" id="42067"/>
    <lineage>
        <taxon>Eukaryota</taxon>
        <taxon>Fungi</taxon>
        <taxon>Dikarya</taxon>
        <taxon>Ascomycota</taxon>
        <taxon>Taphrinomycotina</taxon>
        <taxon>Pneumocystomycetes</taxon>
        <taxon>Pneumocystaceae</taxon>
        <taxon>Pneumocystis</taxon>
    </lineage>
</organism>
<dbReference type="Proteomes" id="UP000768646">
    <property type="component" value="Unassembled WGS sequence"/>
</dbReference>
<evidence type="ECO:0000313" key="1">
    <source>
        <dbReference type="EMBL" id="KAG4303890.1"/>
    </source>
</evidence>
<dbReference type="EMBL" id="JABTEG010000016">
    <property type="protein sequence ID" value="KAG4303890.1"/>
    <property type="molecule type" value="Genomic_DNA"/>
</dbReference>
<sequence length="241" mass="27155">FFSIRRSVSYKIRSIILAIVRTPLIIITVLVRNVPKCPRVSLSIIFIGRKRRWDVSEPSSEDLENKSSWSSTQDTPVIKKRSRWDQTPAPVIPVSVSDTATPKKSRWDQTFVIGITPIGLQGLQTPLPNMVPQMPISFGTDVSQRFYDFSDEELDEILPVKGFKVLDLPPGYAPIRTPVRKLMATPSLTSDGGFTMQEVDNVANKQLNAGLPTDIPGVGDLAFFKQEDMKYFVLFHIKYDQ</sequence>
<proteinExistence type="predicted"/>
<name>A0ACB7C8Y7_9ASCO</name>
<evidence type="ECO:0000313" key="2">
    <source>
        <dbReference type="Proteomes" id="UP000768646"/>
    </source>
</evidence>
<protein>
    <submittedName>
        <fullName evidence="1">Uncharacterized protein</fullName>
    </submittedName>
</protein>
<accession>A0ACB7C8Y7</accession>
<comment type="caution">
    <text evidence="1">The sequence shown here is derived from an EMBL/GenBank/DDBJ whole genome shotgun (WGS) entry which is preliminary data.</text>
</comment>
<reference evidence="1 2" key="1">
    <citation type="journal article" date="2021" name="Commun. Biol.">
        <title>Genomic insights into the host specific adaptation of the Pneumocystis genus.</title>
        <authorList>
            <person name="Cisse O.H."/>
            <person name="Ma L."/>
            <person name="Dekker J.P."/>
            <person name="Khil P.P."/>
            <person name="Youn J.-H."/>
            <person name="Brenchley J.M."/>
            <person name="Blair R."/>
            <person name="Pahar B."/>
            <person name="Chabe M."/>
            <person name="Van Rompay K.K.A."/>
            <person name="Keesler R."/>
            <person name="Sukura A."/>
            <person name="Hirsch V."/>
            <person name="Kutty G."/>
            <person name="Liu Y."/>
            <person name="Peng L."/>
            <person name="Chen J."/>
            <person name="Song J."/>
            <person name="Weissenbacher-Lang C."/>
            <person name="Xu J."/>
            <person name="Upham N.S."/>
            <person name="Stajich J.E."/>
            <person name="Cuomo C.A."/>
            <person name="Cushion M.T."/>
            <person name="Kovacs J.A."/>
        </authorList>
    </citation>
    <scope>NUCLEOTIDE SEQUENCE [LARGE SCALE GENOMIC DNA]</scope>
    <source>
        <strain evidence="1 2">RABM</strain>
    </source>
</reference>